<evidence type="ECO:0000259" key="4">
    <source>
        <dbReference type="Pfam" id="PF13439"/>
    </source>
</evidence>
<comment type="caution">
    <text evidence="5">The sequence shown here is derived from an EMBL/GenBank/DDBJ whole genome shotgun (WGS) entry which is preliminary data.</text>
</comment>
<dbReference type="InterPro" id="IPR001296">
    <property type="entry name" value="Glyco_trans_1"/>
</dbReference>
<dbReference type="Proteomes" id="UP001596119">
    <property type="component" value="Unassembled WGS sequence"/>
</dbReference>
<evidence type="ECO:0000313" key="5">
    <source>
        <dbReference type="EMBL" id="MFC5949658.1"/>
    </source>
</evidence>
<evidence type="ECO:0000313" key="6">
    <source>
        <dbReference type="Proteomes" id="UP001596119"/>
    </source>
</evidence>
<keyword evidence="1" id="KW-0328">Glycosyltransferase</keyword>
<proteinExistence type="predicted"/>
<dbReference type="InterPro" id="IPR028098">
    <property type="entry name" value="Glyco_trans_4-like_N"/>
</dbReference>
<reference evidence="6" key="1">
    <citation type="journal article" date="2019" name="Int. J. Syst. Evol. Microbiol.">
        <title>The Global Catalogue of Microorganisms (GCM) 10K type strain sequencing project: providing services to taxonomists for standard genome sequencing and annotation.</title>
        <authorList>
            <consortium name="The Broad Institute Genomics Platform"/>
            <consortium name="The Broad Institute Genome Sequencing Center for Infectious Disease"/>
            <person name="Wu L."/>
            <person name="Ma J."/>
        </authorList>
    </citation>
    <scope>NUCLEOTIDE SEQUENCE [LARGE SCALE GENOMIC DNA]</scope>
    <source>
        <strain evidence="6">CGMCC 4.7397</strain>
    </source>
</reference>
<dbReference type="PANTHER" id="PTHR46401">
    <property type="entry name" value="GLYCOSYLTRANSFERASE WBBK-RELATED"/>
    <property type="match status" value="1"/>
</dbReference>
<accession>A0ABW1I7P3</accession>
<dbReference type="RefSeq" id="WP_379566782.1">
    <property type="nucleotide sequence ID" value="NZ_JBHSQK010000035.1"/>
</dbReference>
<keyword evidence="6" id="KW-1185">Reference proteome</keyword>
<evidence type="ECO:0000256" key="1">
    <source>
        <dbReference type="ARBA" id="ARBA00022676"/>
    </source>
</evidence>
<dbReference type="CDD" id="cd03801">
    <property type="entry name" value="GT4_PimA-like"/>
    <property type="match status" value="1"/>
</dbReference>
<protein>
    <submittedName>
        <fullName evidence="5">MSMEG_0565 family glycosyltransferase</fullName>
    </submittedName>
</protein>
<name>A0ABW1I7P3_9PSEU</name>
<sequence length="398" mass="42284">MRNIVNASGSGVTRVALLTHSTSPRGGHVHTLGLGEALHRSGLPVHLFALGDPTKGLYRSVDLPHAIVPGPRREGTTLTERTLDGIERLAAALAARIGEFDLLHAQDCIAARAALEARARTGAPVAVLRTAHHVDDFTTPVLVECQRRAITEPDRVLVVSEQWRALLARDFGVATTAVPNGVDRRRFADPAPVPRRTDGRPLLLAVGGIEPRKGTVHAFRALGRLRREGLDPVLAVVGGHSFQDFAPYREAALAELPELGLELGRDVVELGTLTDAELAGWYAAAADGGALCYPSTAEGFGLVAIEAMALGLPVVASDLPVFREHLTDGVDALLPAVGDEEALAGALRRVITEPDLRTSLAAEGRRTAGRFTWERSAEVHAGIYAELTRTNGALAHTC</sequence>
<dbReference type="Gene3D" id="3.40.50.2000">
    <property type="entry name" value="Glycogen Phosphorylase B"/>
    <property type="match status" value="2"/>
</dbReference>
<dbReference type="PANTHER" id="PTHR46401:SF2">
    <property type="entry name" value="GLYCOSYLTRANSFERASE WBBK-RELATED"/>
    <property type="match status" value="1"/>
</dbReference>
<dbReference type="EMBL" id="JBHSQK010000035">
    <property type="protein sequence ID" value="MFC5949658.1"/>
    <property type="molecule type" value="Genomic_DNA"/>
</dbReference>
<dbReference type="Pfam" id="PF13439">
    <property type="entry name" value="Glyco_transf_4"/>
    <property type="match status" value="1"/>
</dbReference>
<organism evidence="5 6">
    <name type="scientific">Pseudonocardia lutea</name>
    <dbReference type="NCBI Taxonomy" id="2172015"/>
    <lineage>
        <taxon>Bacteria</taxon>
        <taxon>Bacillati</taxon>
        <taxon>Actinomycetota</taxon>
        <taxon>Actinomycetes</taxon>
        <taxon>Pseudonocardiales</taxon>
        <taxon>Pseudonocardiaceae</taxon>
        <taxon>Pseudonocardia</taxon>
    </lineage>
</organism>
<gene>
    <name evidence="5" type="ORF">ACFQH9_15390</name>
</gene>
<dbReference type="SUPFAM" id="SSF53756">
    <property type="entry name" value="UDP-Glycosyltransferase/glycogen phosphorylase"/>
    <property type="match status" value="1"/>
</dbReference>
<dbReference type="Pfam" id="PF00534">
    <property type="entry name" value="Glycos_transf_1"/>
    <property type="match status" value="1"/>
</dbReference>
<evidence type="ECO:0000256" key="2">
    <source>
        <dbReference type="ARBA" id="ARBA00022679"/>
    </source>
</evidence>
<feature type="domain" description="Glycosyl transferase family 1" evidence="3">
    <location>
        <begin position="197"/>
        <end position="366"/>
    </location>
</feature>
<dbReference type="InterPro" id="IPR023986">
    <property type="entry name" value="GlycosylTfrase_MSMEG0565"/>
</dbReference>
<feature type="domain" description="Glycosyltransferase subfamily 4-like N-terminal" evidence="4">
    <location>
        <begin position="25"/>
        <end position="185"/>
    </location>
</feature>
<evidence type="ECO:0000259" key="3">
    <source>
        <dbReference type="Pfam" id="PF00534"/>
    </source>
</evidence>
<keyword evidence="2" id="KW-0808">Transferase</keyword>
<dbReference type="NCBIfam" id="TIGR04047">
    <property type="entry name" value="MSMEG_0565_glyc"/>
    <property type="match status" value="1"/>
</dbReference>